<comment type="caution">
    <text evidence="2">The sequence shown here is derived from an EMBL/GenBank/DDBJ whole genome shotgun (WGS) entry which is preliminary data.</text>
</comment>
<dbReference type="EMBL" id="CAUYUJ010019949">
    <property type="protein sequence ID" value="CAK0894807.1"/>
    <property type="molecule type" value="Genomic_DNA"/>
</dbReference>
<dbReference type="InterPro" id="IPR013780">
    <property type="entry name" value="Glyco_hydro_b"/>
</dbReference>
<name>A0ABN9X9T3_9DINO</name>
<dbReference type="SMART" id="SM00458">
    <property type="entry name" value="RICIN"/>
    <property type="match status" value="1"/>
</dbReference>
<dbReference type="PROSITE" id="PS50231">
    <property type="entry name" value="RICIN_B_LECTIN"/>
    <property type="match status" value="1"/>
</dbReference>
<organism evidence="2 3">
    <name type="scientific">Prorocentrum cordatum</name>
    <dbReference type="NCBI Taxonomy" id="2364126"/>
    <lineage>
        <taxon>Eukaryota</taxon>
        <taxon>Sar</taxon>
        <taxon>Alveolata</taxon>
        <taxon>Dinophyceae</taxon>
        <taxon>Prorocentrales</taxon>
        <taxon>Prorocentraceae</taxon>
        <taxon>Prorocentrum</taxon>
    </lineage>
</organism>
<dbReference type="Pfam" id="PF00652">
    <property type="entry name" value="Ricin_B_lectin"/>
    <property type="match status" value="1"/>
</dbReference>
<keyword evidence="3" id="KW-1185">Reference proteome</keyword>
<accession>A0ABN9X9T3</accession>
<feature type="domain" description="Ricin B lectin" evidence="1">
    <location>
        <begin position="64"/>
        <end position="190"/>
    </location>
</feature>
<dbReference type="InterPro" id="IPR035992">
    <property type="entry name" value="Ricin_B-like_lectins"/>
</dbReference>
<evidence type="ECO:0000259" key="1">
    <source>
        <dbReference type="SMART" id="SM00458"/>
    </source>
</evidence>
<dbReference type="InterPro" id="IPR000772">
    <property type="entry name" value="Ricin_B_lectin"/>
</dbReference>
<dbReference type="InterPro" id="IPR041233">
    <property type="entry name" value="Melibiase_C"/>
</dbReference>
<dbReference type="Pfam" id="PF17801">
    <property type="entry name" value="Melibiase_C"/>
    <property type="match status" value="1"/>
</dbReference>
<dbReference type="Proteomes" id="UP001189429">
    <property type="component" value="Unassembled WGS sequence"/>
</dbReference>
<sequence length="265" mass="28562">MWPILSNQGLIDVNQQWAGHPGTMVRSEDIDSDDFAAAYAWGVECNRTDASQRGWKYQAVPGAEGGVQVVSADGLCVDAGSPWPVGLAECNGSAPSQVFITTPDGELQAAGPGGGDALCLEVEGKLGPALQLTKCSRGAKRQRFTLTDGVWADGGDDGDTDDSLRCISARPKYPSILPARSISWQIWAKPLPGGSLAVFAVNRKEPGLQAKVTLDELQEKFGDMFPLVEGNPFKVWDMYEQKSLGSFFNSYTTDPIPIKDSRFFI</sequence>
<evidence type="ECO:0000313" key="3">
    <source>
        <dbReference type="Proteomes" id="UP001189429"/>
    </source>
</evidence>
<dbReference type="Gene3D" id="2.60.40.1180">
    <property type="entry name" value="Golgi alpha-mannosidase II"/>
    <property type="match status" value="1"/>
</dbReference>
<proteinExistence type="predicted"/>
<gene>
    <name evidence="2" type="ORF">PCOR1329_LOCUS73749</name>
</gene>
<protein>
    <recommendedName>
        <fullName evidence="1">Ricin B lectin domain-containing protein</fullName>
    </recommendedName>
</protein>
<reference evidence="2" key="1">
    <citation type="submission" date="2023-10" db="EMBL/GenBank/DDBJ databases">
        <authorList>
            <person name="Chen Y."/>
            <person name="Shah S."/>
            <person name="Dougan E. K."/>
            <person name="Thang M."/>
            <person name="Chan C."/>
        </authorList>
    </citation>
    <scope>NUCLEOTIDE SEQUENCE [LARGE SCALE GENOMIC DNA]</scope>
</reference>
<dbReference type="SUPFAM" id="SSF50370">
    <property type="entry name" value="Ricin B-like lectins"/>
    <property type="match status" value="1"/>
</dbReference>
<evidence type="ECO:0000313" key="2">
    <source>
        <dbReference type="EMBL" id="CAK0894807.1"/>
    </source>
</evidence>
<dbReference type="Gene3D" id="2.80.10.50">
    <property type="match status" value="1"/>
</dbReference>